<protein>
    <recommendedName>
        <fullName evidence="8">GH16 domain-containing protein</fullName>
    </recommendedName>
</protein>
<proteinExistence type="inferred from homology"/>
<keyword evidence="10" id="KW-1185">Reference proteome</keyword>
<organism evidence="9 10">
    <name type="scientific">Monilinia laxa</name>
    <name type="common">Brown rot fungus</name>
    <name type="synonym">Sclerotinia laxa</name>
    <dbReference type="NCBI Taxonomy" id="61186"/>
    <lineage>
        <taxon>Eukaryota</taxon>
        <taxon>Fungi</taxon>
        <taxon>Dikarya</taxon>
        <taxon>Ascomycota</taxon>
        <taxon>Pezizomycotina</taxon>
        <taxon>Leotiomycetes</taxon>
        <taxon>Helotiales</taxon>
        <taxon>Sclerotiniaceae</taxon>
        <taxon>Monilinia</taxon>
    </lineage>
</organism>
<keyword evidence="7" id="KW-0472">Membrane</keyword>
<dbReference type="PANTHER" id="PTHR10963:SF22">
    <property type="entry name" value="GLYCOSIDASE CRH2-RELATED"/>
    <property type="match status" value="1"/>
</dbReference>
<keyword evidence="3" id="KW-0326">Glycosidase</keyword>
<dbReference type="EMBL" id="VIGI01000011">
    <property type="protein sequence ID" value="KAB8294017.1"/>
    <property type="molecule type" value="Genomic_DNA"/>
</dbReference>
<dbReference type="InterPro" id="IPR013320">
    <property type="entry name" value="ConA-like_dom_sf"/>
</dbReference>
<dbReference type="InterPro" id="IPR050546">
    <property type="entry name" value="Glycosyl_Hydrlase_16"/>
</dbReference>
<comment type="caution">
    <text evidence="9">The sequence shown here is derived from an EMBL/GenBank/DDBJ whole genome shotgun (WGS) entry which is preliminary data.</text>
</comment>
<dbReference type="GO" id="GO:0031505">
    <property type="term" value="P:fungal-type cell wall organization"/>
    <property type="evidence" value="ECO:0007669"/>
    <property type="project" value="TreeGrafter"/>
</dbReference>
<feature type="domain" description="GH16" evidence="8">
    <location>
        <begin position="209"/>
        <end position="423"/>
    </location>
</feature>
<evidence type="ECO:0000256" key="3">
    <source>
        <dbReference type="ARBA" id="ARBA00023295"/>
    </source>
</evidence>
<dbReference type="Gene3D" id="2.60.120.200">
    <property type="match status" value="1"/>
</dbReference>
<dbReference type="Pfam" id="PF00722">
    <property type="entry name" value="Glyco_hydro_16"/>
    <property type="match status" value="1"/>
</dbReference>
<dbReference type="InterPro" id="IPR000757">
    <property type="entry name" value="Beta-glucanase-like"/>
</dbReference>
<dbReference type="SUPFAM" id="SSF49899">
    <property type="entry name" value="Concanavalin A-like lectins/glucanases"/>
    <property type="match status" value="1"/>
</dbReference>
<evidence type="ECO:0000256" key="6">
    <source>
        <dbReference type="SAM" id="MobiDB-lite"/>
    </source>
</evidence>
<keyword evidence="2" id="KW-0378">Hydrolase</keyword>
<gene>
    <name evidence="9" type="ORF">EYC80_009478</name>
</gene>
<feature type="compositionally biased region" description="Low complexity" evidence="6">
    <location>
        <begin position="527"/>
        <end position="569"/>
    </location>
</feature>
<dbReference type="GO" id="GO:0016757">
    <property type="term" value="F:glycosyltransferase activity"/>
    <property type="evidence" value="ECO:0007669"/>
    <property type="project" value="TreeGrafter"/>
</dbReference>
<dbReference type="GO" id="GO:0004553">
    <property type="term" value="F:hydrolase activity, hydrolyzing O-glycosyl compounds"/>
    <property type="evidence" value="ECO:0007669"/>
    <property type="project" value="InterPro"/>
</dbReference>
<keyword evidence="7" id="KW-0812">Transmembrane</keyword>
<comment type="similarity">
    <text evidence="4">Belongs to the glycosyl hydrolase 16 family. CRH1 subfamily.</text>
</comment>
<evidence type="ECO:0000313" key="9">
    <source>
        <dbReference type="EMBL" id="KAB8294017.1"/>
    </source>
</evidence>
<dbReference type="GO" id="GO:0005975">
    <property type="term" value="P:carbohydrate metabolic process"/>
    <property type="evidence" value="ECO:0007669"/>
    <property type="project" value="InterPro"/>
</dbReference>
<evidence type="ECO:0000256" key="5">
    <source>
        <dbReference type="ARBA" id="ARBA00093308"/>
    </source>
</evidence>
<reference evidence="9 10" key="1">
    <citation type="submission" date="2019-06" db="EMBL/GenBank/DDBJ databases">
        <title>Genome Sequence of the Brown Rot Fungal Pathogen Monilinia laxa.</title>
        <authorList>
            <person name="De Miccolis Angelini R.M."/>
            <person name="Landi L."/>
            <person name="Abate D."/>
            <person name="Pollastro S."/>
            <person name="Romanazzi G."/>
            <person name="Faretra F."/>
        </authorList>
    </citation>
    <scope>NUCLEOTIDE SEQUENCE [LARGE SCALE GENOMIC DNA]</scope>
    <source>
        <strain evidence="9 10">Mlax316</strain>
    </source>
</reference>
<keyword evidence="7" id="KW-1133">Transmembrane helix</keyword>
<dbReference type="FunFam" id="2.60.120.200:FF:000159">
    <property type="entry name" value="Glycosidase"/>
    <property type="match status" value="1"/>
</dbReference>
<dbReference type="GO" id="GO:0009277">
    <property type="term" value="C:fungal-type cell wall"/>
    <property type="evidence" value="ECO:0007669"/>
    <property type="project" value="TreeGrafter"/>
</dbReference>
<keyword evidence="1" id="KW-0732">Signal</keyword>
<dbReference type="OrthoDB" id="4781at2759"/>
<evidence type="ECO:0000256" key="2">
    <source>
        <dbReference type="ARBA" id="ARBA00022801"/>
    </source>
</evidence>
<evidence type="ECO:0000256" key="7">
    <source>
        <dbReference type="SAM" id="Phobius"/>
    </source>
</evidence>
<comment type="function">
    <text evidence="5">Dual chitinase/transglycosylase that plays a role in cell wall architecture. Chitinase and transglycosylase activities are coupled. Required for the polysaccharide cross-linking at the septa and the cell wall. More specifically, transfers chitin to 1,6-beta-glucan in the cell wall.</text>
</comment>
<feature type="transmembrane region" description="Helical" evidence="7">
    <location>
        <begin position="583"/>
        <end position="603"/>
    </location>
</feature>
<evidence type="ECO:0000256" key="4">
    <source>
        <dbReference type="ARBA" id="ARBA00038074"/>
    </source>
</evidence>
<evidence type="ECO:0000259" key="8">
    <source>
        <dbReference type="PROSITE" id="PS51762"/>
    </source>
</evidence>
<evidence type="ECO:0000313" key="10">
    <source>
        <dbReference type="Proteomes" id="UP000326757"/>
    </source>
</evidence>
<name>A0A5N6JY53_MONLA</name>
<accession>A0A5N6JY53</accession>
<evidence type="ECO:0000256" key="1">
    <source>
        <dbReference type="ARBA" id="ARBA00022729"/>
    </source>
</evidence>
<dbReference type="AlphaFoldDB" id="A0A5N6JY53"/>
<dbReference type="CDD" id="cd06923">
    <property type="entry name" value="ChtBD1_GH16"/>
    <property type="match status" value="1"/>
</dbReference>
<feature type="region of interest" description="Disordered" evidence="6">
    <location>
        <begin position="507"/>
        <end position="569"/>
    </location>
</feature>
<sequence length="637" mass="67803">MICCLSLPLPPPTSTILQQENQNNLPSPSPIPHSPFTTSLTLSFVNRFFPSYGTIPHSTFPSKKVKSSSDNLCVVGFVKGRNRSSNLRGINNFHCRGDIVSYRTESHHIASFFTRYASTGDSSASLDIANRFGIDLGWFSFLKITLHKYTKMVGTSTFLASLASASAAFSATCSLDSHCPEDAPCCSQYGQCGTGAYCLGGCDPRMSFSLQSCVPEPVCQSASYTFENLDGITSNTKYLGDASKTNWVYSGNPVIYNDNVLLTMARDSVGTVMASSTYMWYGNVKARFKTSRGQGVVTAFILFSDVKDEIDFEFVGSKLGTAESNYYFQGITNYDNEQDITLSDTYANYHDYEINWTPDEITWLIDGQVGRTKKRADTWNATANQWNFPQTPARVQLSLWPAGLATNGEGTIEWAGGVIDWDSEDIKNNGYYYASFESVEISCYDGKSAPGTNSGKSYYYNNVSGTNNTVVDSNNATILSSLLGTGTNLTAGASAAASGSTAVPTAATVPGLTGSNGGGVGDDHSGDSSSDSSSGTATGSSSSASSTGSSGFSQGDDSSSSSSSKSSADSLGANQERVLKGSIFAGVVAVVAMMALGFGAFAFSEDSLGIGMGIYLHYNGLKTFYSFCFILSPSRYG</sequence>
<dbReference type="Proteomes" id="UP000326757">
    <property type="component" value="Unassembled WGS sequence"/>
</dbReference>
<dbReference type="PROSITE" id="PS51762">
    <property type="entry name" value="GH16_2"/>
    <property type="match status" value="1"/>
</dbReference>
<dbReference type="PANTHER" id="PTHR10963">
    <property type="entry name" value="GLYCOSYL HYDROLASE-RELATED"/>
    <property type="match status" value="1"/>
</dbReference>